<dbReference type="InterPro" id="IPR006439">
    <property type="entry name" value="HAD-SF_hydro_IA"/>
</dbReference>
<dbReference type="Gene3D" id="1.10.150.240">
    <property type="entry name" value="Putative phosphatase, domain 2"/>
    <property type="match status" value="1"/>
</dbReference>
<gene>
    <name evidence="1" type="ORF">METZ01_LOCUS379587</name>
</gene>
<dbReference type="Gene3D" id="3.40.50.1000">
    <property type="entry name" value="HAD superfamily/HAD-like"/>
    <property type="match status" value="1"/>
</dbReference>
<dbReference type="Pfam" id="PF13419">
    <property type="entry name" value="HAD_2"/>
    <property type="match status" value="1"/>
</dbReference>
<dbReference type="InterPro" id="IPR023214">
    <property type="entry name" value="HAD_sf"/>
</dbReference>
<sequence length="193" mass="22073">MKSNSDRSNIFETKIMVFDFDGVIIDSAEVKIDEYRNLFSQFTKNETTLNEIINIYKNSAGIPRETTLKKVFKVVLDKTISNQEVENLSLDFSKRIFRRLEAIEPLKGVLEYLTIHREVNKYIISGAPNSDVSYLTKKLKLSKYFKSIKGGPLNKKNEMINIRKLTNVKAQEIVYFGDQKNDCIAAKSAGVGF</sequence>
<name>A0A382TXL2_9ZZZZ</name>
<reference evidence="1" key="1">
    <citation type="submission" date="2018-05" db="EMBL/GenBank/DDBJ databases">
        <authorList>
            <person name="Lanie J.A."/>
            <person name="Ng W.-L."/>
            <person name="Kazmierczak K.M."/>
            <person name="Andrzejewski T.M."/>
            <person name="Davidsen T.M."/>
            <person name="Wayne K.J."/>
            <person name="Tettelin H."/>
            <person name="Glass J.I."/>
            <person name="Rusch D."/>
            <person name="Podicherti R."/>
            <person name="Tsui H.-C.T."/>
            <person name="Winkler M.E."/>
        </authorList>
    </citation>
    <scope>NUCLEOTIDE SEQUENCE</scope>
</reference>
<dbReference type="InterPro" id="IPR050155">
    <property type="entry name" value="HAD-like_hydrolase_sf"/>
</dbReference>
<dbReference type="InterPro" id="IPR023198">
    <property type="entry name" value="PGP-like_dom2"/>
</dbReference>
<dbReference type="PANTHER" id="PTHR43434:SF1">
    <property type="entry name" value="PHOSPHOGLYCOLATE PHOSPHATASE"/>
    <property type="match status" value="1"/>
</dbReference>
<accession>A0A382TXL2</accession>
<dbReference type="GO" id="GO:0008967">
    <property type="term" value="F:phosphoglycolate phosphatase activity"/>
    <property type="evidence" value="ECO:0007669"/>
    <property type="project" value="TreeGrafter"/>
</dbReference>
<protein>
    <recommendedName>
        <fullName evidence="2">HAD family hydrolase</fullName>
    </recommendedName>
</protein>
<dbReference type="InterPro" id="IPR041492">
    <property type="entry name" value="HAD_2"/>
</dbReference>
<evidence type="ECO:0000313" key="1">
    <source>
        <dbReference type="EMBL" id="SVD26733.1"/>
    </source>
</evidence>
<organism evidence="1">
    <name type="scientific">marine metagenome</name>
    <dbReference type="NCBI Taxonomy" id="408172"/>
    <lineage>
        <taxon>unclassified sequences</taxon>
        <taxon>metagenomes</taxon>
        <taxon>ecological metagenomes</taxon>
    </lineage>
</organism>
<dbReference type="SFLD" id="SFLDS00003">
    <property type="entry name" value="Haloacid_Dehalogenase"/>
    <property type="match status" value="1"/>
</dbReference>
<feature type="non-terminal residue" evidence="1">
    <location>
        <position position="193"/>
    </location>
</feature>
<dbReference type="AlphaFoldDB" id="A0A382TXL2"/>
<dbReference type="EMBL" id="UINC01139904">
    <property type="protein sequence ID" value="SVD26733.1"/>
    <property type="molecule type" value="Genomic_DNA"/>
</dbReference>
<dbReference type="SFLD" id="SFLDG01129">
    <property type="entry name" value="C1.5:_HAD__Beta-PGM__Phosphata"/>
    <property type="match status" value="1"/>
</dbReference>
<evidence type="ECO:0008006" key="2">
    <source>
        <dbReference type="Google" id="ProtNLM"/>
    </source>
</evidence>
<dbReference type="SUPFAM" id="SSF56784">
    <property type="entry name" value="HAD-like"/>
    <property type="match status" value="1"/>
</dbReference>
<dbReference type="NCBIfam" id="TIGR01549">
    <property type="entry name" value="HAD-SF-IA-v1"/>
    <property type="match status" value="1"/>
</dbReference>
<proteinExistence type="predicted"/>
<dbReference type="InterPro" id="IPR036412">
    <property type="entry name" value="HAD-like_sf"/>
</dbReference>
<dbReference type="GO" id="GO:0006281">
    <property type="term" value="P:DNA repair"/>
    <property type="evidence" value="ECO:0007669"/>
    <property type="project" value="TreeGrafter"/>
</dbReference>
<dbReference type="PANTHER" id="PTHR43434">
    <property type="entry name" value="PHOSPHOGLYCOLATE PHOSPHATASE"/>
    <property type="match status" value="1"/>
</dbReference>
<dbReference type="GO" id="GO:0005829">
    <property type="term" value="C:cytosol"/>
    <property type="evidence" value="ECO:0007669"/>
    <property type="project" value="TreeGrafter"/>
</dbReference>